<feature type="transmembrane region" description="Helical" evidence="5">
    <location>
        <begin position="125"/>
        <end position="146"/>
    </location>
</feature>
<keyword evidence="2 5" id="KW-0812">Transmembrane</keyword>
<dbReference type="Pfam" id="PF12698">
    <property type="entry name" value="ABC2_membrane_3"/>
    <property type="match status" value="1"/>
</dbReference>
<dbReference type="InterPro" id="IPR013525">
    <property type="entry name" value="ABC2_TM"/>
</dbReference>
<dbReference type="GO" id="GO:0016020">
    <property type="term" value="C:membrane"/>
    <property type="evidence" value="ECO:0007669"/>
    <property type="project" value="UniProtKB-SubCell"/>
</dbReference>
<gene>
    <name evidence="7" type="ORF">CLV40_10975</name>
</gene>
<dbReference type="OrthoDB" id="3399482at2"/>
<dbReference type="RefSeq" id="WP_104480074.1">
    <property type="nucleotide sequence ID" value="NZ_CP154825.1"/>
</dbReference>
<dbReference type="PANTHER" id="PTHR43027">
    <property type="entry name" value="DOXORUBICIN RESISTANCE ABC TRANSPORTER PERMEASE PROTEIN DRRC-RELATED"/>
    <property type="match status" value="1"/>
</dbReference>
<proteinExistence type="predicted"/>
<protein>
    <submittedName>
        <fullName evidence="7">ABC-2 type transport system permease protein</fullName>
    </submittedName>
</protein>
<keyword evidence="8" id="KW-1185">Reference proteome</keyword>
<keyword evidence="4 5" id="KW-0472">Membrane</keyword>
<evidence type="ECO:0000259" key="6">
    <source>
        <dbReference type="Pfam" id="PF12698"/>
    </source>
</evidence>
<evidence type="ECO:0000256" key="2">
    <source>
        <dbReference type="ARBA" id="ARBA00022692"/>
    </source>
</evidence>
<feature type="transmembrane region" description="Helical" evidence="5">
    <location>
        <begin position="45"/>
        <end position="70"/>
    </location>
</feature>
<feature type="transmembrane region" description="Helical" evidence="5">
    <location>
        <begin position="21"/>
        <end position="39"/>
    </location>
</feature>
<evidence type="ECO:0000256" key="3">
    <source>
        <dbReference type="ARBA" id="ARBA00022989"/>
    </source>
</evidence>
<evidence type="ECO:0000313" key="8">
    <source>
        <dbReference type="Proteomes" id="UP000239203"/>
    </source>
</evidence>
<evidence type="ECO:0000256" key="4">
    <source>
        <dbReference type="ARBA" id="ARBA00023136"/>
    </source>
</evidence>
<feature type="transmembrane region" description="Helical" evidence="5">
    <location>
        <begin position="91"/>
        <end position="119"/>
    </location>
</feature>
<keyword evidence="3 5" id="KW-1133">Transmembrane helix</keyword>
<dbReference type="InterPro" id="IPR052902">
    <property type="entry name" value="ABC-2_transporter"/>
</dbReference>
<feature type="transmembrane region" description="Helical" evidence="5">
    <location>
        <begin position="205"/>
        <end position="224"/>
    </location>
</feature>
<dbReference type="AlphaFoldDB" id="A0A2S6GNC5"/>
<evidence type="ECO:0000313" key="7">
    <source>
        <dbReference type="EMBL" id="PPK66690.1"/>
    </source>
</evidence>
<comment type="subcellular location">
    <subcellularLocation>
        <location evidence="1">Membrane</location>
        <topology evidence="1">Multi-pass membrane protein</topology>
    </subcellularLocation>
</comment>
<evidence type="ECO:0000256" key="1">
    <source>
        <dbReference type="ARBA" id="ARBA00004141"/>
    </source>
</evidence>
<accession>A0A2S6GNC5</accession>
<reference evidence="7 8" key="1">
    <citation type="submission" date="2018-02" db="EMBL/GenBank/DDBJ databases">
        <title>Genomic Encyclopedia of Archaeal and Bacterial Type Strains, Phase II (KMG-II): from individual species to whole genera.</title>
        <authorList>
            <person name="Goeker M."/>
        </authorList>
    </citation>
    <scope>NUCLEOTIDE SEQUENCE [LARGE SCALE GENOMIC DNA]</scope>
    <source>
        <strain evidence="7 8">YU 961-1</strain>
    </source>
</reference>
<sequence>MNAVLALSRAEVRQLLRNRTTAATALVLPLVMGALFSFTGGHPDWTFVLTAQLVSAQGLTVYISATTACAARRQDLSLKRLRTGELPDLTILLGVLAPFVVLGIVQCLVMSGVAFAAGAPAPANPAAFAIALVGGVAVNAAVGLLTASVTATPEAAQITTAPFFFAALGGGIWVLATDPAKVKEYMLLLPGGAVADLVRGPALGLWLPELSLVVWTAVAWTYGVRKTRWDRRS</sequence>
<feature type="domain" description="ABC-2 type transporter transmembrane" evidence="6">
    <location>
        <begin position="61"/>
        <end position="198"/>
    </location>
</feature>
<name>A0A2S6GNC5_9PSEU</name>
<dbReference type="PANTHER" id="PTHR43027:SF2">
    <property type="entry name" value="TRANSPORT PERMEASE PROTEIN"/>
    <property type="match status" value="1"/>
</dbReference>
<feature type="transmembrane region" description="Helical" evidence="5">
    <location>
        <begin position="158"/>
        <end position="176"/>
    </location>
</feature>
<organism evidence="7 8">
    <name type="scientific">Actinokineospora auranticolor</name>
    <dbReference type="NCBI Taxonomy" id="155976"/>
    <lineage>
        <taxon>Bacteria</taxon>
        <taxon>Bacillati</taxon>
        <taxon>Actinomycetota</taxon>
        <taxon>Actinomycetes</taxon>
        <taxon>Pseudonocardiales</taxon>
        <taxon>Pseudonocardiaceae</taxon>
        <taxon>Actinokineospora</taxon>
    </lineage>
</organism>
<evidence type="ECO:0000256" key="5">
    <source>
        <dbReference type="SAM" id="Phobius"/>
    </source>
</evidence>
<comment type="caution">
    <text evidence="7">The sequence shown here is derived from an EMBL/GenBank/DDBJ whole genome shotgun (WGS) entry which is preliminary data.</text>
</comment>
<dbReference type="EMBL" id="PTIX01000009">
    <property type="protein sequence ID" value="PPK66690.1"/>
    <property type="molecule type" value="Genomic_DNA"/>
</dbReference>
<dbReference type="Proteomes" id="UP000239203">
    <property type="component" value="Unassembled WGS sequence"/>
</dbReference>
<dbReference type="GO" id="GO:0140359">
    <property type="term" value="F:ABC-type transporter activity"/>
    <property type="evidence" value="ECO:0007669"/>
    <property type="project" value="InterPro"/>
</dbReference>